<gene>
    <name evidence="1" type="ORF">MOO44_06950</name>
</gene>
<dbReference type="SFLD" id="SFLDS00003">
    <property type="entry name" value="Haloacid_Dehalogenase"/>
    <property type="match status" value="1"/>
</dbReference>
<dbReference type="NCBIfam" id="TIGR00099">
    <property type="entry name" value="Cof-subfamily"/>
    <property type="match status" value="1"/>
</dbReference>
<accession>A0A976RRW3</accession>
<dbReference type="EMBL" id="CP093361">
    <property type="protein sequence ID" value="UQS86620.1"/>
    <property type="molecule type" value="Genomic_DNA"/>
</dbReference>
<evidence type="ECO:0000313" key="2">
    <source>
        <dbReference type="Proteomes" id="UP000831181"/>
    </source>
</evidence>
<evidence type="ECO:0000313" key="1">
    <source>
        <dbReference type="EMBL" id="UQS86620.1"/>
    </source>
</evidence>
<dbReference type="NCBIfam" id="TIGR01484">
    <property type="entry name" value="HAD-SF-IIB"/>
    <property type="match status" value="1"/>
</dbReference>
<reference evidence="1" key="1">
    <citation type="journal article" date="2022" name="Int. J. Syst. Evol. Microbiol.">
        <title>Apilactobacillus apisilvae sp. nov., Nicolia spurrieriana gen. nov. sp. nov., Bombilactobacillus folatiphilus sp. nov. and Bombilactobacillus thymidiniphilus sp. nov., four new lactic acid bacterial isolates from stingless bees Tetragonula carbonaria and Austroplebeia australis.</title>
        <authorList>
            <person name="Oliphant S.A."/>
            <person name="Watson-Haigh N.S."/>
            <person name="Sumby K.M."/>
            <person name="Gardner J."/>
            <person name="Groom S."/>
            <person name="Jiranek V."/>
        </authorList>
    </citation>
    <scope>NUCLEOTIDE SEQUENCE</scope>
    <source>
        <strain evidence="1">SGEP1_A5</strain>
    </source>
</reference>
<dbReference type="InterPro" id="IPR000150">
    <property type="entry name" value="Cof"/>
</dbReference>
<dbReference type="SFLD" id="SFLDG01140">
    <property type="entry name" value="C2.B:_Phosphomannomutase_and_P"/>
    <property type="match status" value="1"/>
</dbReference>
<dbReference type="GO" id="GO:0016791">
    <property type="term" value="F:phosphatase activity"/>
    <property type="evidence" value="ECO:0007669"/>
    <property type="project" value="TreeGrafter"/>
</dbReference>
<dbReference type="PANTHER" id="PTHR10000:SF23">
    <property type="entry name" value="5-AMINO-6-(5-PHOSPHO-D-RIBITYLAMINO)URACIL PHOSPHATASE YITU"/>
    <property type="match status" value="1"/>
</dbReference>
<dbReference type="Gene3D" id="3.40.50.1000">
    <property type="entry name" value="HAD superfamily/HAD-like"/>
    <property type="match status" value="1"/>
</dbReference>
<dbReference type="InterPro" id="IPR006379">
    <property type="entry name" value="HAD-SF_hydro_IIB"/>
</dbReference>
<dbReference type="SUPFAM" id="SSF56784">
    <property type="entry name" value="HAD-like"/>
    <property type="match status" value="1"/>
</dbReference>
<dbReference type="Proteomes" id="UP000831181">
    <property type="component" value="Chromosome"/>
</dbReference>
<sequence>MTQKLIALDLDGTTLNNDSQVSEVTSQAVQKLTARGHIVSIVTGRSTRLALPAYQQLKLTTPMINFNGSLGLIPNHAWSGEYEFPIQRKVILDLLANREKLGINIIAAEDKKSILSSGPASQKLFETSCGFFPDQLAPGQILNPQTLIHNPIGLAIDYNQDKLAQLESYINDEYGNYIEIAHWGGPLSVLEIKRAGVDKAYGVKYLAKQFNIDKSNIIAIGDQVNDLPLLSAAGTKVAMKNAVDSVKAIADVITPFDNQQNGVAKYLMETFN</sequence>
<proteinExistence type="predicted"/>
<dbReference type="AlphaFoldDB" id="A0A976RRW3"/>
<dbReference type="CDD" id="cd07516">
    <property type="entry name" value="HAD_Pase"/>
    <property type="match status" value="1"/>
</dbReference>
<protein>
    <submittedName>
        <fullName evidence="1">Cof-type HAD-IIB family hydrolase</fullName>
    </submittedName>
</protein>
<dbReference type="KEGG" id="lbe:MOO44_06950"/>
<keyword evidence="1" id="KW-0378">Hydrolase</keyword>
<dbReference type="Gene3D" id="3.30.1240.10">
    <property type="match status" value="1"/>
</dbReference>
<dbReference type="PANTHER" id="PTHR10000">
    <property type="entry name" value="PHOSPHOSERINE PHOSPHATASE"/>
    <property type="match status" value="1"/>
</dbReference>
<organism evidence="1 2">
    <name type="scientific">Nicoliella spurrieriana</name>
    <dbReference type="NCBI Taxonomy" id="2925830"/>
    <lineage>
        <taxon>Bacteria</taxon>
        <taxon>Bacillati</taxon>
        <taxon>Bacillota</taxon>
        <taxon>Bacilli</taxon>
        <taxon>Lactobacillales</taxon>
        <taxon>Lactobacillaceae</taxon>
        <taxon>Nicoliella</taxon>
    </lineage>
</organism>
<dbReference type="GO" id="GO:0000287">
    <property type="term" value="F:magnesium ion binding"/>
    <property type="evidence" value="ECO:0007669"/>
    <property type="project" value="TreeGrafter"/>
</dbReference>
<keyword evidence="2" id="KW-1185">Reference proteome</keyword>
<dbReference type="RefSeq" id="WP_260116423.1">
    <property type="nucleotide sequence ID" value="NZ_CP093361.1"/>
</dbReference>
<dbReference type="Pfam" id="PF08282">
    <property type="entry name" value="Hydrolase_3"/>
    <property type="match status" value="1"/>
</dbReference>
<name>A0A976RRW3_9LACO</name>
<dbReference type="InterPro" id="IPR023214">
    <property type="entry name" value="HAD_sf"/>
</dbReference>
<dbReference type="InterPro" id="IPR036412">
    <property type="entry name" value="HAD-like_sf"/>
</dbReference>
<dbReference type="GO" id="GO:0005829">
    <property type="term" value="C:cytosol"/>
    <property type="evidence" value="ECO:0007669"/>
    <property type="project" value="TreeGrafter"/>
</dbReference>